<dbReference type="EMBL" id="NGKA01000018">
    <property type="protein sequence ID" value="RSU09856.1"/>
    <property type="molecule type" value="Genomic_DNA"/>
</dbReference>
<dbReference type="PANTHER" id="PTHR43479">
    <property type="entry name" value="ACREF/ENVCD OPERON REPRESSOR-RELATED"/>
    <property type="match status" value="1"/>
</dbReference>
<feature type="domain" description="HTH tetR-type" evidence="3">
    <location>
        <begin position="29"/>
        <end position="89"/>
    </location>
</feature>
<organism evidence="4 5">
    <name type="scientific">Vagococcus elongatus</name>
    <dbReference type="NCBI Taxonomy" id="180344"/>
    <lineage>
        <taxon>Bacteria</taxon>
        <taxon>Bacillati</taxon>
        <taxon>Bacillota</taxon>
        <taxon>Bacilli</taxon>
        <taxon>Lactobacillales</taxon>
        <taxon>Enterococcaceae</taxon>
        <taxon>Vagococcus</taxon>
    </lineage>
</organism>
<dbReference type="InterPro" id="IPR050624">
    <property type="entry name" value="HTH-type_Tx_Regulator"/>
</dbReference>
<accession>A0A430AP68</accession>
<evidence type="ECO:0000259" key="3">
    <source>
        <dbReference type="PROSITE" id="PS50977"/>
    </source>
</evidence>
<dbReference type="PROSITE" id="PS50977">
    <property type="entry name" value="HTH_TETR_2"/>
    <property type="match status" value="1"/>
</dbReference>
<proteinExistence type="predicted"/>
<dbReference type="PANTHER" id="PTHR43479:SF11">
    <property type="entry name" value="ACREF_ENVCD OPERON REPRESSOR-RELATED"/>
    <property type="match status" value="1"/>
</dbReference>
<name>A0A430AP68_9ENTE</name>
<reference evidence="4 5" key="1">
    <citation type="submission" date="2017-05" db="EMBL/GenBank/DDBJ databases">
        <title>Vagococcus spp. assemblies.</title>
        <authorList>
            <person name="Gulvik C.A."/>
        </authorList>
    </citation>
    <scope>NUCLEOTIDE SEQUENCE [LARGE SCALE GENOMIC DNA]</scope>
    <source>
        <strain evidence="4 5">CCUG 51432</strain>
    </source>
</reference>
<dbReference type="OrthoDB" id="9812993at2"/>
<sequence>MNIHIIYFFRKGGLFLASTRKNFTSEDKEKLKETLREICCAFWVERGYKETSISEFCKSANISTGTFYNLYASKEELFLETLKEVQSIVNEKFIEDVKQVPSKKGFVEAIENLYSEYESKPFLYDSKTVDFLAFYNKLSREDKAQLENDNSDYFRQAIAYANLKLKCSEEIAFSVFSILLSTVSSKDMLSKSCDFKNAFQFMVYHLINHIFI</sequence>
<dbReference type="Gene3D" id="1.10.357.10">
    <property type="entry name" value="Tetracycline Repressor, domain 2"/>
    <property type="match status" value="1"/>
</dbReference>
<dbReference type="InterPro" id="IPR001647">
    <property type="entry name" value="HTH_TetR"/>
</dbReference>
<dbReference type="AlphaFoldDB" id="A0A430AP68"/>
<evidence type="ECO:0000313" key="4">
    <source>
        <dbReference type="EMBL" id="RSU09856.1"/>
    </source>
</evidence>
<evidence type="ECO:0000313" key="5">
    <source>
        <dbReference type="Proteomes" id="UP000287605"/>
    </source>
</evidence>
<dbReference type="GO" id="GO:0003677">
    <property type="term" value="F:DNA binding"/>
    <property type="evidence" value="ECO:0007669"/>
    <property type="project" value="UniProtKB-UniRule"/>
</dbReference>
<gene>
    <name evidence="4" type="ORF">CBF29_10825</name>
</gene>
<dbReference type="InterPro" id="IPR009057">
    <property type="entry name" value="Homeodomain-like_sf"/>
</dbReference>
<keyword evidence="5" id="KW-1185">Reference proteome</keyword>
<evidence type="ECO:0000256" key="1">
    <source>
        <dbReference type="ARBA" id="ARBA00023125"/>
    </source>
</evidence>
<comment type="caution">
    <text evidence="4">The sequence shown here is derived from an EMBL/GenBank/DDBJ whole genome shotgun (WGS) entry which is preliminary data.</text>
</comment>
<feature type="DNA-binding region" description="H-T-H motif" evidence="2">
    <location>
        <begin position="52"/>
        <end position="71"/>
    </location>
</feature>
<dbReference type="Proteomes" id="UP000287605">
    <property type="component" value="Unassembled WGS sequence"/>
</dbReference>
<evidence type="ECO:0000256" key="2">
    <source>
        <dbReference type="PROSITE-ProRule" id="PRU00335"/>
    </source>
</evidence>
<dbReference type="SUPFAM" id="SSF46689">
    <property type="entry name" value="Homeodomain-like"/>
    <property type="match status" value="1"/>
</dbReference>
<protein>
    <recommendedName>
        <fullName evidence="3">HTH tetR-type domain-containing protein</fullName>
    </recommendedName>
</protein>
<dbReference type="Pfam" id="PF00440">
    <property type="entry name" value="TetR_N"/>
    <property type="match status" value="1"/>
</dbReference>
<keyword evidence="1 2" id="KW-0238">DNA-binding</keyword>